<dbReference type="SUPFAM" id="SSF47938">
    <property type="entry name" value="Functional domain of the splicing factor Prp18"/>
    <property type="match status" value="1"/>
</dbReference>
<dbReference type="OrthoDB" id="10261918at2759"/>
<dbReference type="AlphaFoldDB" id="A0A1M8A9J7"/>
<keyword evidence="5" id="KW-0747">Spliceosome</keyword>
<accession>A0A1M8A9J7</accession>
<reference evidence="11" key="1">
    <citation type="journal article" date="2017" name="Nucleic Acids Res.">
        <title>Proteogenomics produces comprehensive and highly accurate protein-coding gene annotation in a complete genome assembly of Malassezia sympodialis.</title>
        <authorList>
            <person name="Zhu Y."/>
            <person name="Engstroem P.G."/>
            <person name="Tellgren-Roth C."/>
            <person name="Baudo C.D."/>
            <person name="Kennell J.C."/>
            <person name="Sun S."/>
            <person name="Billmyre R.B."/>
            <person name="Schroeder M.S."/>
            <person name="Andersson A."/>
            <person name="Holm T."/>
            <person name="Sigurgeirsson B."/>
            <person name="Wu G."/>
            <person name="Sankaranarayanan S.R."/>
            <person name="Siddharthan R."/>
            <person name="Sanyal K."/>
            <person name="Lundeberg J."/>
            <person name="Nystedt B."/>
            <person name="Boekhout T."/>
            <person name="Dawson T.L. Jr."/>
            <person name="Heitman J."/>
            <person name="Scheynius A."/>
            <person name="Lehtioe J."/>
        </authorList>
    </citation>
    <scope>NUCLEOTIDE SEQUENCE [LARGE SCALE GENOMIC DNA]</scope>
    <source>
        <strain evidence="11">ATCC 42132</strain>
    </source>
</reference>
<evidence type="ECO:0000256" key="8">
    <source>
        <dbReference type="SAM" id="MobiDB-lite"/>
    </source>
</evidence>
<evidence type="ECO:0000313" key="10">
    <source>
        <dbReference type="EMBL" id="SHO79120.1"/>
    </source>
</evidence>
<keyword evidence="6" id="KW-0508">mRNA splicing</keyword>
<dbReference type="SMART" id="SM00500">
    <property type="entry name" value="SFM"/>
    <property type="match status" value="1"/>
</dbReference>
<gene>
    <name evidence="10" type="ORF">MSYG_3469</name>
</gene>
<feature type="domain" description="Pre-mRNA processing factor 4 (PRP4)-like" evidence="9">
    <location>
        <begin position="88"/>
        <end position="141"/>
    </location>
</feature>
<evidence type="ECO:0000256" key="3">
    <source>
        <dbReference type="ARBA" id="ARBA00018242"/>
    </source>
</evidence>
<dbReference type="VEuPathDB" id="FungiDB:MSYG_3469"/>
<evidence type="ECO:0000256" key="4">
    <source>
        <dbReference type="ARBA" id="ARBA00022664"/>
    </source>
</evidence>
<evidence type="ECO:0000256" key="2">
    <source>
        <dbReference type="ARBA" id="ARBA00008137"/>
    </source>
</evidence>
<dbReference type="Gene3D" id="1.20.940.10">
    <property type="entry name" value="Functional domain of the splicing factor Prp18"/>
    <property type="match status" value="1"/>
</dbReference>
<dbReference type="PANTHER" id="PTHR13007">
    <property type="entry name" value="PRE-MRNA SPLICING FACTOR-RELATED"/>
    <property type="match status" value="1"/>
</dbReference>
<feature type="compositionally biased region" description="Basic and acidic residues" evidence="8">
    <location>
        <begin position="156"/>
        <end position="166"/>
    </location>
</feature>
<feature type="region of interest" description="Disordered" evidence="8">
    <location>
        <begin position="1"/>
        <end position="26"/>
    </location>
</feature>
<dbReference type="PANTHER" id="PTHR13007:SF19">
    <property type="entry name" value="PRE-MRNA-SPLICING FACTOR 18"/>
    <property type="match status" value="1"/>
</dbReference>
<dbReference type="EMBL" id="LT671825">
    <property type="protein sequence ID" value="SHO79120.1"/>
    <property type="molecule type" value="Genomic_DNA"/>
</dbReference>
<keyword evidence="7" id="KW-0539">Nucleus</keyword>
<feature type="region of interest" description="Disordered" evidence="8">
    <location>
        <begin position="140"/>
        <end position="166"/>
    </location>
</feature>
<keyword evidence="4" id="KW-0507">mRNA processing</keyword>
<name>A0A1M8A9J7_MALS4</name>
<evidence type="ECO:0000256" key="7">
    <source>
        <dbReference type="ARBA" id="ARBA00023242"/>
    </source>
</evidence>
<protein>
    <recommendedName>
        <fullName evidence="3">Pre-mRNA-splicing factor 18</fullName>
    </recommendedName>
</protein>
<dbReference type="InterPro" id="IPR039979">
    <property type="entry name" value="PRPF18"/>
</dbReference>
<organism evidence="10 11">
    <name type="scientific">Malassezia sympodialis (strain ATCC 42132)</name>
    <name type="common">Atopic eczema-associated yeast</name>
    <dbReference type="NCBI Taxonomy" id="1230383"/>
    <lineage>
        <taxon>Eukaryota</taxon>
        <taxon>Fungi</taxon>
        <taxon>Dikarya</taxon>
        <taxon>Basidiomycota</taxon>
        <taxon>Ustilaginomycotina</taxon>
        <taxon>Malasseziomycetes</taxon>
        <taxon>Malasseziales</taxon>
        <taxon>Malasseziaceae</taxon>
        <taxon>Malassezia</taxon>
    </lineage>
</organism>
<comment type="subcellular location">
    <subcellularLocation>
        <location evidence="1">Nucleus</location>
    </subcellularLocation>
</comment>
<evidence type="ECO:0000313" key="11">
    <source>
        <dbReference type="Proteomes" id="UP000186303"/>
    </source>
</evidence>
<dbReference type="InterPro" id="IPR036285">
    <property type="entry name" value="PRP4-like_sf"/>
</dbReference>
<dbReference type="InterPro" id="IPR004098">
    <property type="entry name" value="Prp18"/>
</dbReference>
<dbReference type="GO" id="GO:0005682">
    <property type="term" value="C:U5 snRNP"/>
    <property type="evidence" value="ECO:0007669"/>
    <property type="project" value="TreeGrafter"/>
</dbReference>
<dbReference type="Gene3D" id="4.10.280.110">
    <property type="entry name" value="Pre-mRNA processing factor 4 domain"/>
    <property type="match status" value="1"/>
</dbReference>
<proteinExistence type="inferred from homology"/>
<dbReference type="STRING" id="1230383.A0A1M8A9J7"/>
<evidence type="ECO:0000256" key="1">
    <source>
        <dbReference type="ARBA" id="ARBA00004123"/>
    </source>
</evidence>
<dbReference type="Proteomes" id="UP000186303">
    <property type="component" value="Chromosome 5"/>
</dbReference>
<evidence type="ECO:0000256" key="6">
    <source>
        <dbReference type="ARBA" id="ARBA00023187"/>
    </source>
</evidence>
<dbReference type="OMA" id="FRTEYAW"/>
<dbReference type="GO" id="GO:0000350">
    <property type="term" value="P:generation of catalytic spliceosome for second transesterification step"/>
    <property type="evidence" value="ECO:0007669"/>
    <property type="project" value="TreeGrafter"/>
</dbReference>
<dbReference type="Pfam" id="PF08799">
    <property type="entry name" value="PRP4"/>
    <property type="match status" value="1"/>
</dbReference>
<evidence type="ECO:0000259" key="9">
    <source>
        <dbReference type="SMART" id="SM00500"/>
    </source>
</evidence>
<sequence length="347" mass="39945">MDALKAQIASQKRKIAQEHNDGNKYMRRGDIEAITTQQYARELQERTPDLPESNEHIQATSQNMAESARDDVMTPNQDELVAQKTLDPSKDKIMCRLREKSEPICLFGESDEDRIQRLHALEQASEREIKGKGVFIENSKNEYEGGAGEKSVSQGQEKDTPSKDRVPARMREGVGMHTVMDLKLIWTDTPRVYPIIYYTLKGILEDWETELEQRPDIVKRSEKGQKMSELHAQTVVNLKPLFKLLRRRSMESDVLLRIAEIVHYMQQREYRKANDSYLQLSIGNAPWPIGITMAGIHERSADEKLYSSKVAHVLNDEVSRKYIQSLKRLMTFAQSHYPPDDLSKLMG</sequence>
<dbReference type="GO" id="GO:0046540">
    <property type="term" value="C:U4/U6 x U5 tri-snRNP complex"/>
    <property type="evidence" value="ECO:0007669"/>
    <property type="project" value="TreeGrafter"/>
</dbReference>
<keyword evidence="11" id="KW-1185">Reference proteome</keyword>
<dbReference type="SUPFAM" id="SSF158230">
    <property type="entry name" value="PRP4-like"/>
    <property type="match status" value="1"/>
</dbReference>
<comment type="similarity">
    <text evidence="2">Belongs to the PRP18 family.</text>
</comment>
<feature type="compositionally biased region" description="Basic and acidic residues" evidence="8">
    <location>
        <begin position="15"/>
        <end position="26"/>
    </location>
</feature>
<dbReference type="Pfam" id="PF02840">
    <property type="entry name" value="Prp18"/>
    <property type="match status" value="1"/>
</dbReference>
<dbReference type="InterPro" id="IPR014906">
    <property type="entry name" value="PRP4-like"/>
</dbReference>
<evidence type="ECO:0000256" key="5">
    <source>
        <dbReference type="ARBA" id="ARBA00022728"/>
    </source>
</evidence>
<dbReference type="GO" id="GO:0071021">
    <property type="term" value="C:U2-type post-spliceosomal complex"/>
    <property type="evidence" value="ECO:0007669"/>
    <property type="project" value="TreeGrafter"/>
</dbReference>